<dbReference type="PANTHER" id="PTHR43798:SF5">
    <property type="entry name" value="MONOACYLGLYCEROL LIPASE ABHD6"/>
    <property type="match status" value="1"/>
</dbReference>
<organism evidence="3 4">
    <name type="scientific">Mycoplasma todarodis</name>
    <dbReference type="NCBI Taxonomy" id="1937191"/>
    <lineage>
        <taxon>Bacteria</taxon>
        <taxon>Bacillati</taxon>
        <taxon>Mycoplasmatota</taxon>
        <taxon>Mollicutes</taxon>
        <taxon>Mycoplasmataceae</taxon>
        <taxon>Mycoplasma</taxon>
    </lineage>
</organism>
<evidence type="ECO:0000256" key="1">
    <source>
        <dbReference type="ARBA" id="ARBA00006989"/>
    </source>
</evidence>
<protein>
    <submittedName>
        <fullName evidence="3">Triacylglycerol lipase</fullName>
    </submittedName>
</protein>
<dbReference type="AlphaFoldDB" id="A0A4R0XVK0"/>
<gene>
    <name evidence="3" type="ORF">C4B25_02625</name>
</gene>
<dbReference type="InterPro" id="IPR050266">
    <property type="entry name" value="AB_hydrolase_sf"/>
</dbReference>
<sequence>MNKLFKHFENNGKKKMVFLHGFNSNGNFIQPLLKLEREYDIISFDFPGCGNEDAGDETITIETYAKFAIEKINTLTEPFILVGHSLGGAIAMNIANHPLVSKVVLLAPLNPFAYQEGIESWLLPTSAQDALNSMQSLVGNDQKEMYFNNIINTAGTFLKNTLPKMDIFKYMVFNQITNQKYLNEILMDKYLSNQKDVILIQGDIDKFIAKESSDKTCKTFKYRKIILKNTGHSIVYERENELNTILNSISKD</sequence>
<dbReference type="Gene3D" id="3.40.50.1820">
    <property type="entry name" value="alpha/beta hydrolase"/>
    <property type="match status" value="1"/>
</dbReference>
<dbReference type="GO" id="GO:0016020">
    <property type="term" value="C:membrane"/>
    <property type="evidence" value="ECO:0007669"/>
    <property type="project" value="TreeGrafter"/>
</dbReference>
<evidence type="ECO:0000313" key="3">
    <source>
        <dbReference type="EMBL" id="TCG10961.1"/>
    </source>
</evidence>
<dbReference type="OrthoDB" id="397642at2"/>
<dbReference type="GO" id="GO:0047372">
    <property type="term" value="F:monoacylglycerol lipase activity"/>
    <property type="evidence" value="ECO:0007669"/>
    <property type="project" value="TreeGrafter"/>
</dbReference>
<evidence type="ECO:0000259" key="2">
    <source>
        <dbReference type="Pfam" id="PF00561"/>
    </source>
</evidence>
<dbReference type="InterPro" id="IPR000073">
    <property type="entry name" value="AB_hydrolase_1"/>
</dbReference>
<dbReference type="Pfam" id="PF00561">
    <property type="entry name" value="Abhydrolase_1"/>
    <property type="match status" value="1"/>
</dbReference>
<evidence type="ECO:0000313" key="4">
    <source>
        <dbReference type="Proteomes" id="UP000291072"/>
    </source>
</evidence>
<name>A0A4R0XVK0_9MOLU</name>
<keyword evidence="4" id="KW-1185">Reference proteome</keyword>
<dbReference type="Proteomes" id="UP000291072">
    <property type="component" value="Unassembled WGS sequence"/>
</dbReference>
<dbReference type="GO" id="GO:0046464">
    <property type="term" value="P:acylglycerol catabolic process"/>
    <property type="evidence" value="ECO:0007669"/>
    <property type="project" value="TreeGrafter"/>
</dbReference>
<comment type="caution">
    <text evidence="3">The sequence shown here is derived from an EMBL/GenBank/DDBJ whole genome shotgun (WGS) entry which is preliminary data.</text>
</comment>
<feature type="domain" description="AB hydrolase-1" evidence="2">
    <location>
        <begin position="16"/>
        <end position="238"/>
    </location>
</feature>
<dbReference type="EMBL" id="PSZP01000017">
    <property type="protein sequence ID" value="TCG10961.1"/>
    <property type="molecule type" value="Genomic_DNA"/>
</dbReference>
<dbReference type="PANTHER" id="PTHR43798">
    <property type="entry name" value="MONOACYLGLYCEROL LIPASE"/>
    <property type="match status" value="1"/>
</dbReference>
<dbReference type="SUPFAM" id="SSF53474">
    <property type="entry name" value="alpha/beta-Hydrolases"/>
    <property type="match status" value="1"/>
</dbReference>
<comment type="similarity">
    <text evidence="1">Belongs to the lipase/esterase LIP3/BchO family.</text>
</comment>
<dbReference type="PRINTS" id="PR00111">
    <property type="entry name" value="ABHYDROLASE"/>
</dbReference>
<accession>A0A4R0XVK0</accession>
<dbReference type="RefSeq" id="WP_131613508.1">
    <property type="nucleotide sequence ID" value="NZ_PSZP01000017.1"/>
</dbReference>
<dbReference type="InterPro" id="IPR029058">
    <property type="entry name" value="AB_hydrolase_fold"/>
</dbReference>
<reference evidence="3 4" key="1">
    <citation type="submission" date="2018-02" db="EMBL/GenBank/DDBJ databases">
        <title>Mycoplasma marinum and Mycoplasma todarodis sp. nov., moderately halophilic and psychrotolerant mycoplasmas isolated from cephalopods.</title>
        <authorList>
            <person name="Viver T."/>
        </authorList>
    </citation>
    <scope>NUCLEOTIDE SEQUENCE [LARGE SCALE GENOMIC DNA]</scope>
    <source>
        <strain evidence="3 4">5H</strain>
    </source>
</reference>
<proteinExistence type="inferred from homology"/>